<feature type="domain" description="RING-type" evidence="5">
    <location>
        <begin position="503"/>
        <end position="538"/>
    </location>
</feature>
<name>A0A1D2A146_AUXPR</name>
<feature type="transmembrane region" description="Helical" evidence="3">
    <location>
        <begin position="304"/>
        <end position="324"/>
    </location>
</feature>
<dbReference type="Gene3D" id="2.10.25.10">
    <property type="entry name" value="Laminin"/>
    <property type="match status" value="1"/>
</dbReference>
<keyword evidence="1" id="KW-0479">Metal-binding</keyword>
<feature type="chain" id="PRO_5008901334" description="RING-type domain-containing protein" evidence="4">
    <location>
        <begin position="25"/>
        <end position="549"/>
    </location>
</feature>
<dbReference type="InterPro" id="IPR001841">
    <property type="entry name" value="Znf_RING"/>
</dbReference>
<evidence type="ECO:0000313" key="6">
    <source>
        <dbReference type="EMBL" id="JAT72909.1"/>
    </source>
</evidence>
<sequence length="549" mass="55963">MQALRIVWVKVAVLAALATQLVVGSPYTLPSHLASVQAAYNDSAFIITESGELQLKLCECERAAGAPNGLSCDKAGWFVSSWERQGQWVTPFSIAGSGTVPLSHAICCRPCLPSELPPDSSGRIPSGEKPVAVVSLACHVSTDETPGHCEVAGSSLVAGFSESVQVFSAADTNYPVNAARCCTPSLLLSNGDAWELERCACSPGDPGADPSVSCGGTNTHRLLAGYADRRATPLGQSVPVAPADCCALCLSRHFHPMSQCDDLANCNERGVCNLGACDCFQGWAGPDCSARDARGGRGRGVPGWAITLIVLAGLLVASLFILVGGHVLNLLGERVDAAAGLAGDPDSPRAPLLIRIDAGDAGSVGSQDSDSDASDAEDGQLARRIAAAIHTLNTGAPGGLGGGLEASDAGPGTGGDGPRRSPSAGPQDDLEGGTLRTVPPAQTADPGGPDLAAAPDSAAAPHAAAAQAPGPPAAPYSEGPASGIATKSAAQGTRGGCSLGRDCAVCMVRECQVVLVPCGHTCLCRRCSRKLQRCPICRKDIARRQRLFL</sequence>
<accession>A0A1D2A146</accession>
<protein>
    <recommendedName>
        <fullName evidence="5">RING-type domain-containing protein</fullName>
    </recommendedName>
</protein>
<keyword evidence="1" id="KW-0862">Zinc</keyword>
<dbReference type="InterPro" id="IPR050784">
    <property type="entry name" value="IAP"/>
</dbReference>
<dbReference type="PANTHER" id="PTHR10044">
    <property type="entry name" value="INHIBITOR OF APOPTOSIS"/>
    <property type="match status" value="1"/>
</dbReference>
<evidence type="ECO:0000256" key="2">
    <source>
        <dbReference type="SAM" id="MobiDB-lite"/>
    </source>
</evidence>
<keyword evidence="4" id="KW-0732">Signal</keyword>
<dbReference type="SUPFAM" id="SSF57850">
    <property type="entry name" value="RING/U-box"/>
    <property type="match status" value="1"/>
</dbReference>
<organism evidence="6">
    <name type="scientific">Auxenochlorella protothecoides</name>
    <name type="common">Green microalga</name>
    <name type="synonym">Chlorella protothecoides</name>
    <dbReference type="NCBI Taxonomy" id="3075"/>
    <lineage>
        <taxon>Eukaryota</taxon>
        <taxon>Viridiplantae</taxon>
        <taxon>Chlorophyta</taxon>
        <taxon>core chlorophytes</taxon>
        <taxon>Trebouxiophyceae</taxon>
        <taxon>Chlorellales</taxon>
        <taxon>Chlorellaceae</taxon>
        <taxon>Auxenochlorella</taxon>
    </lineage>
</organism>
<dbReference type="Pfam" id="PF23106">
    <property type="entry name" value="EGF_Teneurin"/>
    <property type="match status" value="1"/>
</dbReference>
<reference evidence="6" key="1">
    <citation type="submission" date="2015-08" db="EMBL/GenBank/DDBJ databases">
        <authorList>
            <person name="Babu N.S."/>
            <person name="Beckwith C.J."/>
            <person name="Beseler K.G."/>
            <person name="Brison A."/>
            <person name="Carone J.V."/>
            <person name="Caskin T.P."/>
            <person name="Diamond M."/>
            <person name="Durham M.E."/>
            <person name="Foxe J.M."/>
            <person name="Go M."/>
            <person name="Henderson B.A."/>
            <person name="Jones I.B."/>
            <person name="McGettigan J.A."/>
            <person name="Micheletti S.J."/>
            <person name="Nasrallah M.E."/>
            <person name="Ortiz D."/>
            <person name="Piller C.R."/>
            <person name="Privatt S.R."/>
            <person name="Schneider S.L."/>
            <person name="Sharp S."/>
            <person name="Smith T.C."/>
            <person name="Stanton J.D."/>
            <person name="Ullery H.E."/>
            <person name="Wilson R.J."/>
            <person name="Serrano M.G."/>
            <person name="Buck G."/>
            <person name="Lee V."/>
            <person name="Wang Y."/>
            <person name="Carvalho R."/>
            <person name="Voegtly L."/>
            <person name="Shi R."/>
            <person name="Duckworth R."/>
            <person name="Johnson A."/>
            <person name="Loviza R."/>
            <person name="Walstead R."/>
            <person name="Shah Z."/>
            <person name="Kiflezghi M."/>
            <person name="Wade K."/>
            <person name="Ball S.L."/>
            <person name="Bradley K.W."/>
            <person name="Asai D.J."/>
            <person name="Bowman C.A."/>
            <person name="Russell D.A."/>
            <person name="Pope W.H."/>
            <person name="Jacobs-Sera D."/>
            <person name="Hendrix R.W."/>
            <person name="Hatfull G.F."/>
        </authorList>
    </citation>
    <scope>NUCLEOTIDE SEQUENCE</scope>
</reference>
<keyword evidence="3" id="KW-1133">Transmembrane helix</keyword>
<dbReference type="InterPro" id="IPR013083">
    <property type="entry name" value="Znf_RING/FYVE/PHD"/>
</dbReference>
<feature type="region of interest" description="Disordered" evidence="2">
    <location>
        <begin position="396"/>
        <end position="481"/>
    </location>
</feature>
<feature type="signal peptide" evidence="4">
    <location>
        <begin position="1"/>
        <end position="24"/>
    </location>
</feature>
<dbReference type="Gene3D" id="3.30.40.10">
    <property type="entry name" value="Zinc/RING finger domain, C3HC4 (zinc finger)"/>
    <property type="match status" value="1"/>
</dbReference>
<dbReference type="Pfam" id="PF13920">
    <property type="entry name" value="zf-C3HC4_3"/>
    <property type="match status" value="1"/>
</dbReference>
<dbReference type="GO" id="GO:0008270">
    <property type="term" value="F:zinc ion binding"/>
    <property type="evidence" value="ECO:0007669"/>
    <property type="project" value="UniProtKB-KW"/>
</dbReference>
<dbReference type="EMBL" id="GDKF01005713">
    <property type="protein sequence ID" value="JAT72909.1"/>
    <property type="molecule type" value="Transcribed_RNA"/>
</dbReference>
<proteinExistence type="predicted"/>
<evidence type="ECO:0000259" key="5">
    <source>
        <dbReference type="PROSITE" id="PS50089"/>
    </source>
</evidence>
<gene>
    <name evidence="6" type="ORF">g.12527</name>
</gene>
<feature type="compositionally biased region" description="Low complexity" evidence="2">
    <location>
        <begin position="444"/>
        <end position="468"/>
    </location>
</feature>
<dbReference type="GO" id="GO:0005737">
    <property type="term" value="C:cytoplasm"/>
    <property type="evidence" value="ECO:0007669"/>
    <property type="project" value="TreeGrafter"/>
</dbReference>
<keyword evidence="3" id="KW-0812">Transmembrane</keyword>
<keyword evidence="1" id="KW-0863">Zinc-finger</keyword>
<dbReference type="PANTHER" id="PTHR10044:SF139">
    <property type="entry name" value="DEATH-ASSOCIATED INHIBITOR OF APOPTOSIS 2"/>
    <property type="match status" value="1"/>
</dbReference>
<evidence type="ECO:0000256" key="1">
    <source>
        <dbReference type="PROSITE-ProRule" id="PRU00175"/>
    </source>
</evidence>
<evidence type="ECO:0000256" key="4">
    <source>
        <dbReference type="SAM" id="SignalP"/>
    </source>
</evidence>
<dbReference type="GO" id="GO:0005634">
    <property type="term" value="C:nucleus"/>
    <property type="evidence" value="ECO:0007669"/>
    <property type="project" value="TreeGrafter"/>
</dbReference>
<dbReference type="AlphaFoldDB" id="A0A1D2A146"/>
<evidence type="ECO:0000256" key="3">
    <source>
        <dbReference type="SAM" id="Phobius"/>
    </source>
</evidence>
<dbReference type="PROSITE" id="PS50089">
    <property type="entry name" value="ZF_RING_2"/>
    <property type="match status" value="1"/>
</dbReference>
<keyword evidence="3" id="KW-0472">Membrane</keyword>